<comment type="subunit">
    <text evidence="2">Homodimer.</text>
</comment>
<comment type="caution">
    <text evidence="2">Lacks conserved residue(s) required for the propagation of feature annotation.</text>
</comment>
<dbReference type="Gene3D" id="3.40.50.300">
    <property type="entry name" value="P-loop containing nucleotide triphosphate hydrolases"/>
    <property type="match status" value="1"/>
</dbReference>
<comment type="subcellular location">
    <subcellularLocation>
        <location evidence="2">Cytoplasm</location>
    </subcellularLocation>
</comment>
<evidence type="ECO:0000256" key="1">
    <source>
        <dbReference type="ARBA" id="ARBA00022756"/>
    </source>
</evidence>
<keyword evidence="4" id="KW-1185">Reference proteome</keyword>
<keyword evidence="2" id="KW-0460">Magnesium</keyword>
<dbReference type="AlphaFoldDB" id="A0A8J7MDB1"/>
<keyword evidence="2" id="KW-0067">ATP-binding</keyword>
<evidence type="ECO:0000313" key="4">
    <source>
        <dbReference type="Proteomes" id="UP000624703"/>
    </source>
</evidence>
<comment type="function">
    <text evidence="2">Catalyzes a mechanistically unusual reaction, the ATP-dependent insertion of CO2 between the N7 and N8 nitrogen atoms of 7,8-diaminopelargonic acid (DAPA, also called 7,8-diammoniononanoate) to form a ureido ring.</text>
</comment>
<dbReference type="NCBIfam" id="TIGR00347">
    <property type="entry name" value="bioD"/>
    <property type="match status" value="1"/>
</dbReference>
<feature type="binding site" evidence="2">
    <location>
        <begin position="12"/>
        <end position="17"/>
    </location>
    <ligand>
        <name>ATP</name>
        <dbReference type="ChEBI" id="CHEBI:30616"/>
    </ligand>
</feature>
<gene>
    <name evidence="2 3" type="primary">bioD</name>
    <name evidence="3" type="ORF">JIN82_05095</name>
</gene>
<keyword evidence="2" id="KW-0479">Metal-binding</keyword>
<dbReference type="Proteomes" id="UP000624703">
    <property type="component" value="Unassembled WGS sequence"/>
</dbReference>
<feature type="binding site" evidence="2">
    <location>
        <begin position="167"/>
        <end position="168"/>
    </location>
    <ligand>
        <name>ATP</name>
        <dbReference type="ChEBI" id="CHEBI:30616"/>
    </ligand>
</feature>
<name>A0A8J7MDB1_9BACT</name>
<keyword evidence="2 3" id="KW-0436">Ligase</keyword>
<keyword evidence="2" id="KW-0547">Nucleotide-binding</keyword>
<dbReference type="UniPathway" id="UPA00078">
    <property type="reaction ID" value="UER00161"/>
</dbReference>
<reference evidence="3" key="1">
    <citation type="submission" date="2021-01" db="EMBL/GenBank/DDBJ databases">
        <title>Modified the classification status of verrucomicrobia.</title>
        <authorList>
            <person name="Feng X."/>
        </authorList>
    </citation>
    <scope>NUCLEOTIDE SEQUENCE</scope>
    <source>
        <strain evidence="3">_KCTC 22039</strain>
    </source>
</reference>
<feature type="binding site" evidence="2">
    <location>
        <position position="16"/>
    </location>
    <ligand>
        <name>Mg(2+)</name>
        <dbReference type="ChEBI" id="CHEBI:18420"/>
    </ligand>
</feature>
<organism evidence="3 4">
    <name type="scientific">Persicirhabdus sediminis</name>
    <dbReference type="NCBI Taxonomy" id="454144"/>
    <lineage>
        <taxon>Bacteria</taxon>
        <taxon>Pseudomonadati</taxon>
        <taxon>Verrucomicrobiota</taxon>
        <taxon>Verrucomicrobiia</taxon>
        <taxon>Verrucomicrobiales</taxon>
        <taxon>Verrucomicrobiaceae</taxon>
        <taxon>Persicirhabdus</taxon>
    </lineage>
</organism>
<evidence type="ECO:0000256" key="2">
    <source>
        <dbReference type="HAMAP-Rule" id="MF_00336"/>
    </source>
</evidence>
<comment type="caution">
    <text evidence="3">The sequence shown here is derived from an EMBL/GenBank/DDBJ whole genome shotgun (WGS) entry which is preliminary data.</text>
</comment>
<feature type="binding site" evidence="2">
    <location>
        <begin position="107"/>
        <end position="110"/>
    </location>
    <ligand>
        <name>ATP</name>
        <dbReference type="ChEBI" id="CHEBI:30616"/>
    </ligand>
</feature>
<dbReference type="PIRSF" id="PIRSF006755">
    <property type="entry name" value="DTB_synth"/>
    <property type="match status" value="1"/>
</dbReference>
<sequence length="214" mass="23292">MKGLIITATDTDAGKTYLTSLVIQALRQQRVDAVGYKPLCCGGREDAYALQKAADGVPSIDEINPVYMRTAAAPYVADMFEKANFDPADLVKGAQQLGEEHQCVIVEGVGGWLVPIQRDYYFADLAKELDLPIVLVVNNRIGAINQALLSIEAMRSRGVEPAGLVFNNLSDELDSATISNKGVIEDLSGVEVLTDVIYQQEEIEAWPFMDLLGI</sequence>
<accession>A0A8J7MDB1</accession>
<dbReference type="CDD" id="cd03109">
    <property type="entry name" value="DTBS"/>
    <property type="match status" value="1"/>
</dbReference>
<comment type="cofactor">
    <cofactor evidence="2">
        <name>Mg(2+)</name>
        <dbReference type="ChEBI" id="CHEBI:18420"/>
    </cofactor>
</comment>
<dbReference type="GO" id="GO:0005829">
    <property type="term" value="C:cytosol"/>
    <property type="evidence" value="ECO:0007669"/>
    <property type="project" value="TreeGrafter"/>
</dbReference>
<dbReference type="InterPro" id="IPR004472">
    <property type="entry name" value="DTB_synth_BioD"/>
</dbReference>
<dbReference type="InterPro" id="IPR027417">
    <property type="entry name" value="P-loop_NTPase"/>
</dbReference>
<dbReference type="GO" id="GO:0005524">
    <property type="term" value="F:ATP binding"/>
    <property type="evidence" value="ECO:0007669"/>
    <property type="project" value="UniProtKB-UniRule"/>
</dbReference>
<dbReference type="EC" id="6.3.3.3" evidence="2"/>
<dbReference type="Pfam" id="PF13500">
    <property type="entry name" value="AAA_26"/>
    <property type="match status" value="1"/>
</dbReference>
<dbReference type="GO" id="GO:0004141">
    <property type="term" value="F:dethiobiotin synthase activity"/>
    <property type="evidence" value="ECO:0007669"/>
    <property type="project" value="UniProtKB-UniRule"/>
</dbReference>
<dbReference type="PANTHER" id="PTHR43210">
    <property type="entry name" value="DETHIOBIOTIN SYNTHETASE"/>
    <property type="match status" value="1"/>
</dbReference>
<dbReference type="HAMAP" id="MF_00336">
    <property type="entry name" value="BioD"/>
    <property type="match status" value="1"/>
</dbReference>
<dbReference type="RefSeq" id="WP_200310567.1">
    <property type="nucleotide sequence ID" value="NZ_JAENIM010000023.1"/>
</dbReference>
<proteinExistence type="inferred from homology"/>
<feature type="binding site" evidence="2">
    <location>
        <position position="107"/>
    </location>
    <ligand>
        <name>Mg(2+)</name>
        <dbReference type="ChEBI" id="CHEBI:18420"/>
    </ligand>
</feature>
<protein>
    <recommendedName>
        <fullName evidence="2">ATP-dependent dethiobiotin synthetase BioD</fullName>
        <ecNumber evidence="2">6.3.3.3</ecNumber>
    </recommendedName>
    <alternativeName>
        <fullName evidence="2">DTB synthetase</fullName>
        <shortName evidence="2">DTBS</shortName>
    </alternativeName>
    <alternativeName>
        <fullName evidence="2">Dethiobiotin synthase</fullName>
    </alternativeName>
</protein>
<keyword evidence="2" id="KW-0963">Cytoplasm</keyword>
<dbReference type="PANTHER" id="PTHR43210:SF5">
    <property type="entry name" value="DETHIOBIOTIN SYNTHETASE"/>
    <property type="match status" value="1"/>
</dbReference>
<feature type="binding site" evidence="2">
    <location>
        <position position="46"/>
    </location>
    <ligand>
        <name>Mg(2+)</name>
        <dbReference type="ChEBI" id="CHEBI:18420"/>
    </ligand>
</feature>
<keyword evidence="1 2" id="KW-0093">Biotin biosynthesis</keyword>
<comment type="catalytic activity">
    <reaction evidence="2">
        <text>(7R,8S)-7,8-diammoniononanoate + CO2 + ATP = (4R,5S)-dethiobiotin + ADP + phosphate + 3 H(+)</text>
        <dbReference type="Rhea" id="RHEA:15805"/>
        <dbReference type="ChEBI" id="CHEBI:15378"/>
        <dbReference type="ChEBI" id="CHEBI:16526"/>
        <dbReference type="ChEBI" id="CHEBI:30616"/>
        <dbReference type="ChEBI" id="CHEBI:43474"/>
        <dbReference type="ChEBI" id="CHEBI:149469"/>
        <dbReference type="ChEBI" id="CHEBI:149473"/>
        <dbReference type="ChEBI" id="CHEBI:456216"/>
        <dbReference type="EC" id="6.3.3.3"/>
    </reaction>
</comment>
<dbReference type="GO" id="GO:0009102">
    <property type="term" value="P:biotin biosynthetic process"/>
    <property type="evidence" value="ECO:0007669"/>
    <property type="project" value="UniProtKB-UniRule"/>
</dbReference>
<dbReference type="EMBL" id="JAENIM010000023">
    <property type="protein sequence ID" value="MBK1790531.1"/>
    <property type="molecule type" value="Genomic_DNA"/>
</dbReference>
<dbReference type="GO" id="GO:0000287">
    <property type="term" value="F:magnesium ion binding"/>
    <property type="evidence" value="ECO:0007669"/>
    <property type="project" value="UniProtKB-UniRule"/>
</dbReference>
<comment type="similarity">
    <text evidence="2">Belongs to the dethiobiotin synthetase family.</text>
</comment>
<feature type="binding site" evidence="2">
    <location>
        <position position="46"/>
    </location>
    <ligand>
        <name>ATP</name>
        <dbReference type="ChEBI" id="CHEBI:30616"/>
    </ligand>
</feature>
<comment type="pathway">
    <text evidence="2">Cofactor biosynthesis; biotin biosynthesis; biotin from 7,8-diaminononanoate: step 1/2.</text>
</comment>
<evidence type="ECO:0000313" key="3">
    <source>
        <dbReference type="EMBL" id="MBK1790531.1"/>
    </source>
</evidence>
<feature type="active site" evidence="2">
    <location>
        <position position="37"/>
    </location>
</feature>
<dbReference type="SUPFAM" id="SSF52540">
    <property type="entry name" value="P-loop containing nucleoside triphosphate hydrolases"/>
    <property type="match status" value="1"/>
</dbReference>